<evidence type="ECO:0000313" key="2">
    <source>
        <dbReference type="EMBL" id="NMM50915.1"/>
    </source>
</evidence>
<keyword evidence="3" id="KW-1185">Reference proteome</keyword>
<reference evidence="2 3" key="1">
    <citation type="submission" date="2020-04" db="EMBL/GenBank/DDBJ databases">
        <title>Flammeovirgaceae bacterium KN852 isolated from deep sea.</title>
        <authorList>
            <person name="Zhang D.-C."/>
        </authorList>
    </citation>
    <scope>NUCLEOTIDE SEQUENCE [LARGE SCALE GENOMIC DNA]</scope>
    <source>
        <strain evidence="2 3">KN852</strain>
    </source>
</reference>
<dbReference type="Proteomes" id="UP000559010">
    <property type="component" value="Unassembled WGS sequence"/>
</dbReference>
<protein>
    <submittedName>
        <fullName evidence="2">Uncharacterized protein</fullName>
    </submittedName>
</protein>
<proteinExistence type="predicted"/>
<dbReference type="AlphaFoldDB" id="A0A848J632"/>
<name>A0A848J632_9BACT</name>
<dbReference type="RefSeq" id="WP_169685278.1">
    <property type="nucleotide sequence ID" value="NZ_JABBNU010000028.1"/>
</dbReference>
<evidence type="ECO:0000313" key="3">
    <source>
        <dbReference type="Proteomes" id="UP000559010"/>
    </source>
</evidence>
<feature type="region of interest" description="Disordered" evidence="1">
    <location>
        <begin position="1"/>
        <end position="21"/>
    </location>
</feature>
<organism evidence="2 3">
    <name type="scientific">Marinigracilibium pacificum</name>
    <dbReference type="NCBI Taxonomy" id="2729599"/>
    <lineage>
        <taxon>Bacteria</taxon>
        <taxon>Pseudomonadati</taxon>
        <taxon>Bacteroidota</taxon>
        <taxon>Cytophagia</taxon>
        <taxon>Cytophagales</taxon>
        <taxon>Flammeovirgaceae</taxon>
        <taxon>Marinigracilibium</taxon>
    </lineage>
</organism>
<comment type="caution">
    <text evidence="2">The sequence shown here is derived from an EMBL/GenBank/DDBJ whole genome shotgun (WGS) entry which is preliminary data.</text>
</comment>
<evidence type="ECO:0000256" key="1">
    <source>
        <dbReference type="SAM" id="MobiDB-lite"/>
    </source>
</evidence>
<sequence>MTNHRLSGPSARDIAIPPRPSMKHDEVSNSVFYWESLSIVNFDSDGIGI</sequence>
<accession>A0A848J632</accession>
<gene>
    <name evidence="2" type="ORF">HH304_21080</name>
</gene>
<dbReference type="EMBL" id="JABBNU010000028">
    <property type="protein sequence ID" value="NMM50915.1"/>
    <property type="molecule type" value="Genomic_DNA"/>
</dbReference>